<gene>
    <name evidence="8" type="primary">trxA_2</name>
    <name evidence="8" type="ORF">Thiowin_02642</name>
</gene>
<dbReference type="InterPro" id="IPR036249">
    <property type="entry name" value="Thioredoxin-like_sf"/>
</dbReference>
<keyword evidence="3" id="KW-0249">Electron transport</keyword>
<keyword evidence="5" id="KW-0676">Redox-active center</keyword>
<evidence type="ECO:0000259" key="7">
    <source>
        <dbReference type="PROSITE" id="PS51352"/>
    </source>
</evidence>
<keyword evidence="4" id="KW-1015">Disulfide bond</keyword>
<dbReference type="InterPro" id="IPR013766">
    <property type="entry name" value="Thioredoxin_domain"/>
</dbReference>
<dbReference type="Pfam" id="PF14561">
    <property type="entry name" value="TPR_20"/>
    <property type="match status" value="1"/>
</dbReference>
<keyword evidence="2" id="KW-0813">Transport</keyword>
<feature type="domain" description="Thioredoxin" evidence="7">
    <location>
        <begin position="1"/>
        <end position="113"/>
    </location>
</feature>
<dbReference type="InterPro" id="IPR017937">
    <property type="entry name" value="Thioredoxin_CS"/>
</dbReference>
<dbReference type="Gene3D" id="1.25.40.10">
    <property type="entry name" value="Tetratricopeptide repeat domain"/>
    <property type="match status" value="1"/>
</dbReference>
<dbReference type="RefSeq" id="WP_328983424.1">
    <property type="nucleotide sequence ID" value="NZ_CP121472.1"/>
</dbReference>
<dbReference type="CDD" id="cd02956">
    <property type="entry name" value="ybbN"/>
    <property type="match status" value="1"/>
</dbReference>
<accession>A0ABZ0SAZ3</accession>
<dbReference type="Gene3D" id="3.40.30.10">
    <property type="entry name" value="Glutaredoxin"/>
    <property type="match status" value="1"/>
</dbReference>
<evidence type="ECO:0000256" key="1">
    <source>
        <dbReference type="ARBA" id="ARBA00008987"/>
    </source>
</evidence>
<reference evidence="8 9" key="1">
    <citation type="journal article" date="2023" name="Microorganisms">
        <title>Thiorhodovibrio frisius and Trv. litoralis spp. nov., Two Novel Members from a Clade of Fastidious Purple Sulfur Bacteria That Exhibit Unique Red-Shifted Light-Harvesting Capabilities.</title>
        <authorList>
            <person name="Methner A."/>
            <person name="Kuzyk S.B."/>
            <person name="Petersen J."/>
            <person name="Bauer S."/>
            <person name="Brinkmann H."/>
            <person name="Sichau K."/>
            <person name="Wanner G."/>
            <person name="Wolf J."/>
            <person name="Neumann-Schaal M."/>
            <person name="Henke P."/>
            <person name="Tank M."/>
            <person name="Sproer C."/>
            <person name="Bunk B."/>
            <person name="Overmann J."/>
        </authorList>
    </citation>
    <scope>NUCLEOTIDE SEQUENCE [LARGE SCALE GENOMIC DNA]</scope>
    <source>
        <strain evidence="8 9">DSM 6702</strain>
    </source>
</reference>
<dbReference type="SUPFAM" id="SSF52833">
    <property type="entry name" value="Thioredoxin-like"/>
    <property type="match status" value="1"/>
</dbReference>
<evidence type="ECO:0000256" key="2">
    <source>
        <dbReference type="ARBA" id="ARBA00022448"/>
    </source>
</evidence>
<dbReference type="Proteomes" id="UP001432180">
    <property type="component" value="Chromosome"/>
</dbReference>
<keyword evidence="9" id="KW-1185">Reference proteome</keyword>
<evidence type="ECO:0000256" key="6">
    <source>
        <dbReference type="NCBIfam" id="TIGR01068"/>
    </source>
</evidence>
<evidence type="ECO:0000256" key="3">
    <source>
        <dbReference type="ARBA" id="ARBA00022982"/>
    </source>
</evidence>
<evidence type="ECO:0000313" key="9">
    <source>
        <dbReference type="Proteomes" id="UP001432180"/>
    </source>
</evidence>
<dbReference type="InterPro" id="IPR005746">
    <property type="entry name" value="Thioredoxin"/>
</dbReference>
<organism evidence="8 9">
    <name type="scientific">Thiorhodovibrio winogradskyi</name>
    <dbReference type="NCBI Taxonomy" id="77007"/>
    <lineage>
        <taxon>Bacteria</taxon>
        <taxon>Pseudomonadati</taxon>
        <taxon>Pseudomonadota</taxon>
        <taxon>Gammaproteobacteria</taxon>
        <taxon>Chromatiales</taxon>
        <taxon>Chromatiaceae</taxon>
        <taxon>Thiorhodovibrio</taxon>
    </lineage>
</organism>
<dbReference type="PROSITE" id="PS00194">
    <property type="entry name" value="THIOREDOXIN_1"/>
    <property type="match status" value="1"/>
</dbReference>
<evidence type="ECO:0000256" key="4">
    <source>
        <dbReference type="ARBA" id="ARBA00023157"/>
    </source>
</evidence>
<name>A0ABZ0SAZ3_9GAMM</name>
<sequence length="287" mass="31759">MADSPHVIAVTTETFQSVVLDGSLQRPVLVDFWADWCAPCRQLMPLLAKLAQEYGGQFLLAKVDTEAEQALAMQFGIRSLPTVQLFKDGRVIDQFMGALPEGQVREFLERHLPNEGDKRIATARALMVKEEFDAAEAKLAEAEQLGAGEQQLFVPRAELLAARGDLSALEAALEHTPIELVDHPDVKSLHARLLFARALTGAPDLGRLEQEIAADSDNSQARYQLAARLFMSGKQEAAFEHLLTLMQKDRGYGEDAARKAILMGFELLGQDHPLVTKTRGRLSRLLY</sequence>
<comment type="similarity">
    <text evidence="1">Belongs to the thioredoxin family.</text>
</comment>
<dbReference type="PANTHER" id="PTHR45663:SF11">
    <property type="entry name" value="GEO12009P1"/>
    <property type="match status" value="1"/>
</dbReference>
<dbReference type="PROSITE" id="PS51352">
    <property type="entry name" value="THIOREDOXIN_2"/>
    <property type="match status" value="1"/>
</dbReference>
<dbReference type="Pfam" id="PF00085">
    <property type="entry name" value="Thioredoxin"/>
    <property type="match status" value="1"/>
</dbReference>
<proteinExistence type="inferred from homology"/>
<dbReference type="PRINTS" id="PR00421">
    <property type="entry name" value="THIOREDOXIN"/>
</dbReference>
<evidence type="ECO:0000256" key="5">
    <source>
        <dbReference type="ARBA" id="ARBA00023284"/>
    </source>
</evidence>
<dbReference type="NCBIfam" id="TIGR01068">
    <property type="entry name" value="thioredoxin"/>
    <property type="match status" value="1"/>
</dbReference>
<evidence type="ECO:0000313" key="8">
    <source>
        <dbReference type="EMBL" id="WPL17617.1"/>
    </source>
</evidence>
<dbReference type="EMBL" id="CP121472">
    <property type="protein sequence ID" value="WPL17617.1"/>
    <property type="molecule type" value="Genomic_DNA"/>
</dbReference>
<protein>
    <recommendedName>
        <fullName evidence="6">Thioredoxin</fullName>
    </recommendedName>
</protein>
<dbReference type="PANTHER" id="PTHR45663">
    <property type="entry name" value="GEO12009P1"/>
    <property type="match status" value="1"/>
</dbReference>
<dbReference type="InterPro" id="IPR011990">
    <property type="entry name" value="TPR-like_helical_dom_sf"/>
</dbReference>